<keyword evidence="2" id="KW-1185">Reference proteome</keyword>
<organism evidence="1 2">
    <name type="scientific">Puccinia sorghi</name>
    <dbReference type="NCBI Taxonomy" id="27349"/>
    <lineage>
        <taxon>Eukaryota</taxon>
        <taxon>Fungi</taxon>
        <taxon>Dikarya</taxon>
        <taxon>Basidiomycota</taxon>
        <taxon>Pucciniomycotina</taxon>
        <taxon>Pucciniomycetes</taxon>
        <taxon>Pucciniales</taxon>
        <taxon>Pucciniaceae</taxon>
        <taxon>Puccinia</taxon>
    </lineage>
</organism>
<gene>
    <name evidence="1" type="ORF">VP01_9782g1</name>
</gene>
<reference evidence="1 2" key="1">
    <citation type="submission" date="2015-08" db="EMBL/GenBank/DDBJ databases">
        <title>Next Generation Sequencing and Analysis of the Genome of Puccinia sorghi L Schw, the Causal Agent of Maize Common Rust.</title>
        <authorList>
            <person name="Rochi L."/>
            <person name="Burguener G."/>
            <person name="Darino M."/>
            <person name="Turjanski A."/>
            <person name="Kreff E."/>
            <person name="Dieguez M.J."/>
            <person name="Sacco F."/>
        </authorList>
    </citation>
    <scope>NUCLEOTIDE SEQUENCE [LARGE SCALE GENOMIC DNA]</scope>
    <source>
        <strain evidence="1 2">RO10H11247</strain>
    </source>
</reference>
<sequence length="169" mass="18837">KKKSATLPSLAYIRDSIIQSNTVVTFDVVLDMLNNKAKTLLVPSQLPQTAVKTEPAKSESHAASALALLTYKCRDGRHNPSKNHTAKQCFALHPNFLDKYRTRLKLRKLKTHPATHLTLAFSLAITRITSPRGMNRISLHNQYNQLRIVPIATTSTQSTQVVPNVAKSR</sequence>
<evidence type="ECO:0000313" key="2">
    <source>
        <dbReference type="Proteomes" id="UP000037035"/>
    </source>
</evidence>
<proteinExistence type="predicted"/>
<dbReference type="EMBL" id="LAVV01015472">
    <property type="protein sequence ID" value="KNZ43866.1"/>
    <property type="molecule type" value="Genomic_DNA"/>
</dbReference>
<evidence type="ECO:0000313" key="1">
    <source>
        <dbReference type="EMBL" id="KNZ43866.1"/>
    </source>
</evidence>
<comment type="caution">
    <text evidence="1">The sequence shown here is derived from an EMBL/GenBank/DDBJ whole genome shotgun (WGS) entry which is preliminary data.</text>
</comment>
<accession>A0A0L6U5T5</accession>
<name>A0A0L6U5T5_9BASI</name>
<protein>
    <submittedName>
        <fullName evidence="1">Uncharacterized protein</fullName>
    </submittedName>
</protein>
<dbReference type="AlphaFoldDB" id="A0A0L6U5T5"/>
<feature type="non-terminal residue" evidence="1">
    <location>
        <position position="1"/>
    </location>
</feature>
<dbReference type="Proteomes" id="UP000037035">
    <property type="component" value="Unassembled WGS sequence"/>
</dbReference>
<dbReference type="VEuPathDB" id="FungiDB:VP01_9782g1"/>